<keyword evidence="3" id="KW-1185">Reference proteome</keyword>
<dbReference type="Pfam" id="PF20150">
    <property type="entry name" value="2EXR"/>
    <property type="match status" value="1"/>
</dbReference>
<dbReference type="PANTHER" id="PTHR42085:SF1">
    <property type="entry name" value="F-BOX DOMAIN-CONTAINING PROTEIN"/>
    <property type="match status" value="1"/>
</dbReference>
<dbReference type="EMBL" id="LGRN01000653">
    <property type="protein sequence ID" value="OJD10935.1"/>
    <property type="molecule type" value="Genomic_DNA"/>
</dbReference>
<feature type="domain" description="2EXR" evidence="1">
    <location>
        <begin position="139"/>
        <end position="216"/>
    </location>
</feature>
<name>A0A1J9Q3V6_9EURO</name>
<evidence type="ECO:0000313" key="3">
    <source>
        <dbReference type="Proteomes" id="UP000182235"/>
    </source>
</evidence>
<evidence type="ECO:0000313" key="2">
    <source>
        <dbReference type="EMBL" id="OJD10935.1"/>
    </source>
</evidence>
<proteinExistence type="predicted"/>
<evidence type="ECO:0000259" key="1">
    <source>
        <dbReference type="Pfam" id="PF20150"/>
    </source>
</evidence>
<dbReference type="AlphaFoldDB" id="A0A1J9Q3V6"/>
<dbReference type="PANTHER" id="PTHR42085">
    <property type="entry name" value="F-BOX DOMAIN-CONTAINING PROTEIN"/>
    <property type="match status" value="1"/>
</dbReference>
<comment type="caution">
    <text evidence="2">The sequence shown here is derived from an EMBL/GenBank/DDBJ whole genome shotgun (WGS) entry which is preliminary data.</text>
</comment>
<dbReference type="InterPro" id="IPR038883">
    <property type="entry name" value="AN11006-like"/>
</dbReference>
<organism evidence="2 3">
    <name type="scientific">Emergomyces pasteurianus Ep9510</name>
    <dbReference type="NCBI Taxonomy" id="1447872"/>
    <lineage>
        <taxon>Eukaryota</taxon>
        <taxon>Fungi</taxon>
        <taxon>Dikarya</taxon>
        <taxon>Ascomycota</taxon>
        <taxon>Pezizomycotina</taxon>
        <taxon>Eurotiomycetes</taxon>
        <taxon>Eurotiomycetidae</taxon>
        <taxon>Onygenales</taxon>
        <taxon>Ajellomycetaceae</taxon>
        <taxon>Emergomyces</taxon>
    </lineage>
</organism>
<dbReference type="Proteomes" id="UP000182235">
    <property type="component" value="Unassembled WGS sequence"/>
</dbReference>
<dbReference type="VEuPathDB" id="FungiDB:AJ78_08185"/>
<sequence>MAKRRPSLTLSQMEMALGYTVDSVIDSEDSEGRFYSNLGMVARSSYEKTRRELEEHNKRQRHTEKYGTISERGLPESGAARSISSGQDMVVLKRESYIGFYSFTVDIHYGFGLSLPFLFSKDEAFETLKHNPTIVGVAPFFQRLPRELRERIYSFAIPEGELRITDPDELSGVNFAAGVGDLSGFYFSPRKDLALLRVSKQMRQEALPIAYRRTVFRLDDMDEFIKLAILIGRIGRDNIESLEFAWESRSDLDERCNNDNESLKALQCHDWLVSELPVLHISKCVQLLKQCKRLKYLCLYFESGVISSVSLDKFKADPGIRELCTVRGIERFESWGSWREPLEQYGCIRWLIEEMISSGKEGRKYE</sequence>
<dbReference type="InterPro" id="IPR045518">
    <property type="entry name" value="2EXR"/>
</dbReference>
<reference evidence="2 3" key="1">
    <citation type="submission" date="2015-07" db="EMBL/GenBank/DDBJ databases">
        <title>Emmonsia species relationships and genome sequence.</title>
        <authorList>
            <consortium name="The Broad Institute Genomics Platform"/>
            <person name="Cuomo C.A."/>
            <person name="Munoz J.F."/>
            <person name="Imamovic A."/>
            <person name="Priest M.E."/>
            <person name="Young S."/>
            <person name="Clay O.K."/>
            <person name="McEwen J.G."/>
        </authorList>
    </citation>
    <scope>NUCLEOTIDE SEQUENCE [LARGE SCALE GENOMIC DNA]</scope>
    <source>
        <strain evidence="2 3">UAMH 9510</strain>
    </source>
</reference>
<dbReference type="OrthoDB" id="5413827at2759"/>
<gene>
    <name evidence="2" type="ORF">AJ78_08185</name>
</gene>
<accession>A0A1J9Q3V6</accession>
<protein>
    <recommendedName>
        <fullName evidence="1">2EXR domain-containing protein</fullName>
    </recommendedName>
</protein>